<keyword evidence="5" id="KW-1185">Reference proteome</keyword>
<comment type="similarity">
    <text evidence="1">Belongs to the universal ribosomal protein uS19 family.</text>
</comment>
<evidence type="ECO:0000256" key="3">
    <source>
        <dbReference type="ARBA" id="ARBA00023274"/>
    </source>
</evidence>
<accession>A0A9N7R8B1</accession>
<dbReference type="Proteomes" id="UP001153555">
    <property type="component" value="Unassembled WGS sequence"/>
</dbReference>
<keyword evidence="2 4" id="KW-0689">Ribosomal protein</keyword>
<organism evidence="4 5">
    <name type="scientific">Striga hermonthica</name>
    <name type="common">Purple witchweed</name>
    <name type="synonym">Buchnera hermonthica</name>
    <dbReference type="NCBI Taxonomy" id="68872"/>
    <lineage>
        <taxon>Eukaryota</taxon>
        <taxon>Viridiplantae</taxon>
        <taxon>Streptophyta</taxon>
        <taxon>Embryophyta</taxon>
        <taxon>Tracheophyta</taxon>
        <taxon>Spermatophyta</taxon>
        <taxon>Magnoliopsida</taxon>
        <taxon>eudicotyledons</taxon>
        <taxon>Gunneridae</taxon>
        <taxon>Pentapetalae</taxon>
        <taxon>asterids</taxon>
        <taxon>lamiids</taxon>
        <taxon>Lamiales</taxon>
        <taxon>Orobanchaceae</taxon>
        <taxon>Buchnereae</taxon>
        <taxon>Striga</taxon>
    </lineage>
</organism>
<dbReference type="AlphaFoldDB" id="A0A9N7R8B1"/>
<evidence type="ECO:0000256" key="1">
    <source>
        <dbReference type="ARBA" id="ARBA00007345"/>
    </source>
</evidence>
<dbReference type="OrthoDB" id="10261103at2759"/>
<evidence type="ECO:0000313" key="4">
    <source>
        <dbReference type="EMBL" id="CAA0816348.1"/>
    </source>
</evidence>
<keyword evidence="3" id="KW-0687">Ribonucleoprotein</keyword>
<evidence type="ECO:0000256" key="2">
    <source>
        <dbReference type="ARBA" id="ARBA00022980"/>
    </source>
</evidence>
<dbReference type="InterPro" id="IPR002222">
    <property type="entry name" value="Ribosomal_uS19"/>
</dbReference>
<dbReference type="GO" id="GO:0003735">
    <property type="term" value="F:structural constituent of ribosome"/>
    <property type="evidence" value="ECO:0007669"/>
    <property type="project" value="InterPro"/>
</dbReference>
<dbReference type="GO" id="GO:0000028">
    <property type="term" value="P:ribosomal small subunit assembly"/>
    <property type="evidence" value="ECO:0007669"/>
    <property type="project" value="TreeGrafter"/>
</dbReference>
<gene>
    <name evidence="4" type="ORF">SHERM_16216</name>
</gene>
<dbReference type="Gene3D" id="3.30.860.10">
    <property type="entry name" value="30s Ribosomal Protein S19, Chain A"/>
    <property type="match status" value="1"/>
</dbReference>
<dbReference type="GO" id="GO:0022627">
    <property type="term" value="C:cytosolic small ribosomal subunit"/>
    <property type="evidence" value="ECO:0007669"/>
    <property type="project" value="TreeGrafter"/>
</dbReference>
<name>A0A9N7R8B1_STRHE</name>
<evidence type="ECO:0000313" key="5">
    <source>
        <dbReference type="Proteomes" id="UP001153555"/>
    </source>
</evidence>
<dbReference type="InterPro" id="IPR023575">
    <property type="entry name" value="Ribosomal_uS19_SF"/>
</dbReference>
<dbReference type="EMBL" id="CACSLK010013932">
    <property type="protein sequence ID" value="CAA0816348.1"/>
    <property type="molecule type" value="Genomic_DNA"/>
</dbReference>
<dbReference type="PANTHER" id="PTHR11880">
    <property type="entry name" value="RIBOSOMAL PROTEIN S19P FAMILY MEMBER"/>
    <property type="match status" value="1"/>
</dbReference>
<dbReference type="PANTHER" id="PTHR11880:SF37">
    <property type="entry name" value="40S RIBOSOMAL PROTEIN S15-LIKE"/>
    <property type="match status" value="1"/>
</dbReference>
<comment type="caution">
    <text evidence="4">The sequence shown here is derived from an EMBL/GenBank/DDBJ whole genome shotgun (WGS) entry which is preliminary data.</text>
</comment>
<protein>
    <submittedName>
        <fullName evidence="4">40S ribosomal protein S15-3</fullName>
    </submittedName>
</protein>
<proteinExistence type="inferred from homology"/>
<dbReference type="GO" id="GO:0006412">
    <property type="term" value="P:translation"/>
    <property type="evidence" value="ECO:0007669"/>
    <property type="project" value="InterPro"/>
</dbReference>
<reference evidence="4" key="1">
    <citation type="submission" date="2019-12" db="EMBL/GenBank/DDBJ databases">
        <authorList>
            <person name="Scholes J."/>
        </authorList>
    </citation>
    <scope>NUCLEOTIDE SEQUENCE</scope>
</reference>
<sequence length="90" mass="10280">MEAVVLRMWEADVETDVAGQPVKKRTFKKFSYRGTDLDALLDISTEELVKLFPARPRRRLAAVCFKGKGHEIPQDMDPQIAAIIVYCWAK</sequence>